<dbReference type="EMBL" id="MNBE01000313">
    <property type="protein sequence ID" value="OKP10545.1"/>
    <property type="molecule type" value="Genomic_DNA"/>
</dbReference>
<name>A0A1Q5UDK3_9EURO</name>
<dbReference type="OrthoDB" id="3140657at2759"/>
<dbReference type="SUPFAM" id="SSF81383">
    <property type="entry name" value="F-box domain"/>
    <property type="match status" value="1"/>
</dbReference>
<dbReference type="AlphaFoldDB" id="A0A1Q5UDK3"/>
<organism evidence="2 3">
    <name type="scientific">Penicillium subrubescens</name>
    <dbReference type="NCBI Taxonomy" id="1316194"/>
    <lineage>
        <taxon>Eukaryota</taxon>
        <taxon>Fungi</taxon>
        <taxon>Dikarya</taxon>
        <taxon>Ascomycota</taxon>
        <taxon>Pezizomycotina</taxon>
        <taxon>Eurotiomycetes</taxon>
        <taxon>Eurotiomycetidae</taxon>
        <taxon>Eurotiales</taxon>
        <taxon>Aspergillaceae</taxon>
        <taxon>Penicillium</taxon>
    </lineage>
</organism>
<dbReference type="PANTHER" id="PTHR42057">
    <property type="entry name" value="F-BOX DOMAIN PROTEIN (AFU_ORTHOLOGUE AFUA_4G00200)"/>
    <property type="match status" value="1"/>
</dbReference>
<dbReference type="SMART" id="SM00256">
    <property type="entry name" value="FBOX"/>
    <property type="match status" value="1"/>
</dbReference>
<dbReference type="InterPro" id="IPR001810">
    <property type="entry name" value="F-box_dom"/>
</dbReference>
<evidence type="ECO:0000259" key="1">
    <source>
        <dbReference type="SMART" id="SM00256"/>
    </source>
</evidence>
<proteinExistence type="predicted"/>
<keyword evidence="3" id="KW-1185">Reference proteome</keyword>
<dbReference type="InterPro" id="IPR036047">
    <property type="entry name" value="F-box-like_dom_sf"/>
</dbReference>
<dbReference type="Gene3D" id="3.80.10.10">
    <property type="entry name" value="Ribonuclease Inhibitor"/>
    <property type="match status" value="1"/>
</dbReference>
<sequence length="480" mass="55158">MPPFLPPEILGMILSFIFDIESLLALRLVNKVWRDAVDYSVRKPLYVDLLNKNLVRFYDATKLEENFRNQVRTLIWNLPDRPIWNCFSISDPLSQDLEGLSGSNRLQLLMTMVVNMRIFEGRDFFFPNLTHLAIHFRPPPIFDTTCLCSPAMKGYHLKDVFSKLIMGLDGFHGLSELSLLNIPIEFSLPFWISPANVDQWLPVGRIMREFGLKSLRMSYLAPKIWPYRNDDRARAPSARANHLLICTVKDTLRHLSLSNWGFYMKNSPGYLADELHLPHLQSLELRSCGFTSSQTLEWILSHSDTLRSLKFDDCAIIYSMELAPGSRADYLLDDINLGVEGGRVYQLYKLLWAAWFQRLARGLPHLQQFDFGSSRVRAPGERGPKFKSETLVGPRFGHTTDFLFGLFPDRYLEMKDGANEYPWVLRLISKLRKFEDRPVADEADISALRQLLAVTGQVVQENDTSNHAAKVVDLMGVIER</sequence>
<dbReference type="Proteomes" id="UP000186955">
    <property type="component" value="Unassembled WGS sequence"/>
</dbReference>
<feature type="domain" description="F-box" evidence="1">
    <location>
        <begin position="5"/>
        <end position="45"/>
    </location>
</feature>
<reference evidence="2 3" key="1">
    <citation type="submission" date="2016-10" db="EMBL/GenBank/DDBJ databases">
        <title>Genome sequence of the ascomycete fungus Penicillium subrubescens.</title>
        <authorList>
            <person name="De Vries R.P."/>
            <person name="Peng M."/>
            <person name="Dilokpimol A."/>
            <person name="Hilden K."/>
            <person name="Makela M.R."/>
            <person name="Grigoriev I."/>
            <person name="Riley R."/>
            <person name="Granchi Z."/>
        </authorList>
    </citation>
    <scope>NUCLEOTIDE SEQUENCE [LARGE SCALE GENOMIC DNA]</scope>
    <source>
        <strain evidence="2 3">CBS 132785</strain>
    </source>
</reference>
<dbReference type="SUPFAM" id="SSF52047">
    <property type="entry name" value="RNI-like"/>
    <property type="match status" value="1"/>
</dbReference>
<comment type="caution">
    <text evidence="2">The sequence shown here is derived from an EMBL/GenBank/DDBJ whole genome shotgun (WGS) entry which is preliminary data.</text>
</comment>
<evidence type="ECO:0000313" key="3">
    <source>
        <dbReference type="Proteomes" id="UP000186955"/>
    </source>
</evidence>
<dbReference type="Pfam" id="PF12937">
    <property type="entry name" value="F-box-like"/>
    <property type="match status" value="1"/>
</dbReference>
<gene>
    <name evidence="2" type="ORF">PENSUB_3848</name>
</gene>
<accession>A0A1Q5UDK3</accession>
<dbReference type="PANTHER" id="PTHR42057:SF2">
    <property type="entry name" value="F-BOX DOMAIN PROTEIN (AFU_ORTHOLOGUE AFUA_4G00200)-RELATED"/>
    <property type="match status" value="1"/>
</dbReference>
<protein>
    <recommendedName>
        <fullName evidence="1">F-box domain-containing protein</fullName>
    </recommendedName>
</protein>
<evidence type="ECO:0000313" key="2">
    <source>
        <dbReference type="EMBL" id="OKP10545.1"/>
    </source>
</evidence>
<dbReference type="InterPro" id="IPR032675">
    <property type="entry name" value="LRR_dom_sf"/>
</dbReference>
<dbReference type="CDD" id="cd09917">
    <property type="entry name" value="F-box_SF"/>
    <property type="match status" value="1"/>
</dbReference>